<dbReference type="AlphaFoldDB" id="A0A6D2HYI7"/>
<feature type="region of interest" description="Disordered" evidence="1">
    <location>
        <begin position="53"/>
        <end position="76"/>
    </location>
</feature>
<evidence type="ECO:0000256" key="1">
    <source>
        <dbReference type="SAM" id="MobiDB-lite"/>
    </source>
</evidence>
<evidence type="ECO:0000313" key="3">
    <source>
        <dbReference type="Proteomes" id="UP000467841"/>
    </source>
</evidence>
<comment type="caution">
    <text evidence="2">The sequence shown here is derived from an EMBL/GenBank/DDBJ whole genome shotgun (WGS) entry which is preliminary data.</text>
</comment>
<keyword evidence="3" id="KW-1185">Reference proteome</keyword>
<name>A0A6D2HYI7_9BRAS</name>
<gene>
    <name evidence="2" type="ORF">MERR_LOCUS7730</name>
</gene>
<sequence>MRADLSDNVGDDAAVARLQEDKGALEKKVEALKGEVVKISDLKIENDQLRSKVTEEEKVRRDAESSSGETTRLHKSRKKWAELTAAQVNESMHDWYTPRLDRIDKYVGQRDVVEKAVVKIHVDDALISYVRKIKGVEQDFDAVEKMLEARLRESKAVGDLVEDDEIGANDYAPPLRLDLRFLLVDFCFDNMWVTPRNVDQYGSIYRTFRPTLAELALPGSPPRHRSK</sequence>
<proteinExistence type="predicted"/>
<reference evidence="2" key="1">
    <citation type="submission" date="2020-01" db="EMBL/GenBank/DDBJ databases">
        <authorList>
            <person name="Mishra B."/>
        </authorList>
    </citation>
    <scope>NUCLEOTIDE SEQUENCE [LARGE SCALE GENOMIC DNA]</scope>
</reference>
<feature type="compositionally biased region" description="Basic and acidic residues" evidence="1">
    <location>
        <begin position="53"/>
        <end position="64"/>
    </location>
</feature>
<accession>A0A6D2HYI7</accession>
<dbReference type="Proteomes" id="UP000467841">
    <property type="component" value="Unassembled WGS sequence"/>
</dbReference>
<evidence type="ECO:0000313" key="2">
    <source>
        <dbReference type="EMBL" id="CAA7020495.1"/>
    </source>
</evidence>
<dbReference type="EMBL" id="CACVBM020000554">
    <property type="protein sequence ID" value="CAA7020495.1"/>
    <property type="molecule type" value="Genomic_DNA"/>
</dbReference>
<organism evidence="2 3">
    <name type="scientific">Microthlaspi erraticum</name>
    <dbReference type="NCBI Taxonomy" id="1685480"/>
    <lineage>
        <taxon>Eukaryota</taxon>
        <taxon>Viridiplantae</taxon>
        <taxon>Streptophyta</taxon>
        <taxon>Embryophyta</taxon>
        <taxon>Tracheophyta</taxon>
        <taxon>Spermatophyta</taxon>
        <taxon>Magnoliopsida</taxon>
        <taxon>eudicotyledons</taxon>
        <taxon>Gunneridae</taxon>
        <taxon>Pentapetalae</taxon>
        <taxon>rosids</taxon>
        <taxon>malvids</taxon>
        <taxon>Brassicales</taxon>
        <taxon>Brassicaceae</taxon>
        <taxon>Coluteocarpeae</taxon>
        <taxon>Microthlaspi</taxon>
    </lineage>
</organism>
<protein>
    <submittedName>
        <fullName evidence="2">Uncharacterized protein</fullName>
    </submittedName>
</protein>